<evidence type="ECO:0000256" key="1">
    <source>
        <dbReference type="ARBA" id="ARBA00010820"/>
    </source>
</evidence>
<comment type="similarity">
    <text evidence="1">Belongs to the GeBP family.</text>
</comment>
<name>A0A6P6TF64_COFAR</name>
<dbReference type="InterPro" id="IPR053932">
    <property type="entry name" value="GeBP-like_DBD"/>
</dbReference>
<organism evidence="3 4">
    <name type="scientific">Coffea arabica</name>
    <name type="common">Arabian coffee</name>
    <dbReference type="NCBI Taxonomy" id="13443"/>
    <lineage>
        <taxon>Eukaryota</taxon>
        <taxon>Viridiplantae</taxon>
        <taxon>Streptophyta</taxon>
        <taxon>Embryophyta</taxon>
        <taxon>Tracheophyta</taxon>
        <taxon>Spermatophyta</taxon>
        <taxon>Magnoliopsida</taxon>
        <taxon>eudicotyledons</taxon>
        <taxon>Gunneridae</taxon>
        <taxon>Pentapetalae</taxon>
        <taxon>asterids</taxon>
        <taxon>lamiids</taxon>
        <taxon>Gentianales</taxon>
        <taxon>Rubiaceae</taxon>
        <taxon>Ixoroideae</taxon>
        <taxon>Gardenieae complex</taxon>
        <taxon>Bertiereae - Coffeeae clade</taxon>
        <taxon>Coffeeae</taxon>
        <taxon>Coffea</taxon>
    </lineage>
</organism>
<dbReference type="InterPro" id="IPR007592">
    <property type="entry name" value="GEBP"/>
</dbReference>
<dbReference type="Pfam" id="PF04504">
    <property type="entry name" value="GeBP-like_DBD"/>
    <property type="match status" value="1"/>
</dbReference>
<accession>A0A6P6TF64</accession>
<evidence type="ECO:0000259" key="2">
    <source>
        <dbReference type="Pfam" id="PF04504"/>
    </source>
</evidence>
<dbReference type="Proteomes" id="UP001652660">
    <property type="component" value="Chromosome 7e"/>
</dbReference>
<dbReference type="PANTHER" id="PTHR31662">
    <property type="entry name" value="BNAANNG10740D PROTEIN-RELATED"/>
    <property type="match status" value="1"/>
</dbReference>
<reference evidence="4" key="2">
    <citation type="submission" date="2025-08" db="UniProtKB">
        <authorList>
            <consortium name="RefSeq"/>
        </authorList>
    </citation>
    <scope>IDENTIFICATION</scope>
    <source>
        <tissue evidence="4">Leaves</tissue>
    </source>
</reference>
<keyword evidence="3" id="KW-1185">Reference proteome</keyword>
<evidence type="ECO:0000313" key="3">
    <source>
        <dbReference type="Proteomes" id="UP001652660"/>
    </source>
</evidence>
<dbReference type="OrthoDB" id="661680at2759"/>
<protein>
    <submittedName>
        <fullName evidence="4">STOREKEEPER protein-like</fullName>
    </submittedName>
</protein>
<sequence length="195" mass="22335">MDKPSSVSAATAGMVWSDEQVTKLLQCMIEFKAKKGVDADSDPTVFHQFFEQEFQFGYSKSQVYEKVRRLKMKYFNNLKKFEKVGKDTGISKAKFQTLNISRQISSGGAGAGDFESKYPLSSQSFEVDSRDVMKFGGKTADELSFLKGNMHLIGDDKAKELERKWKLLHAEYFFKSLELMKEQTRMVLEATMRKK</sequence>
<gene>
    <name evidence="4" type="primary">LOC113700911</name>
</gene>
<dbReference type="RefSeq" id="XP_027077139.1">
    <property type="nucleotide sequence ID" value="XM_027221338.1"/>
</dbReference>
<proteinExistence type="inferred from homology"/>
<reference evidence="3" key="1">
    <citation type="journal article" date="2025" name="Foods">
        <title>Unveiling the Microbial Signatures of Arabica Coffee Cherries: Insights into Ripeness Specific Diversity, Functional Traits, and Implications for Quality and Safety.</title>
        <authorList>
            <consortium name="RefSeq"/>
            <person name="Tenea G.N."/>
            <person name="Cifuentes V."/>
            <person name="Reyes P."/>
            <person name="Cevallos-Vallejos M."/>
        </authorList>
    </citation>
    <scope>NUCLEOTIDE SEQUENCE [LARGE SCALE GENOMIC DNA]</scope>
</reference>
<evidence type="ECO:0000313" key="4">
    <source>
        <dbReference type="RefSeq" id="XP_027077139.1"/>
    </source>
</evidence>
<feature type="domain" description="Glabrous enhancer-binding protein-like DBD" evidence="2">
    <location>
        <begin position="14"/>
        <end position="94"/>
    </location>
</feature>
<dbReference type="GO" id="GO:0006355">
    <property type="term" value="P:regulation of DNA-templated transcription"/>
    <property type="evidence" value="ECO:0007669"/>
    <property type="project" value="InterPro"/>
</dbReference>
<dbReference type="AlphaFoldDB" id="A0A6P6TF64"/>
<dbReference type="GeneID" id="113700911"/>